<feature type="domain" description="ABC transporter" evidence="8">
    <location>
        <begin position="116"/>
        <end position="332"/>
    </location>
</feature>
<evidence type="ECO:0000256" key="4">
    <source>
        <dbReference type="ARBA" id="ARBA00022840"/>
    </source>
</evidence>
<dbReference type="CDD" id="cd03244">
    <property type="entry name" value="ABCC_MRP_domain2"/>
    <property type="match status" value="1"/>
</dbReference>
<dbReference type="FunFam" id="3.40.50.300:FF:000630">
    <property type="entry name" value="ATP-binding cassette (ABC) transporter, putative"/>
    <property type="match status" value="1"/>
</dbReference>
<name>A0AAD4R8E9_9BILA</name>
<evidence type="ECO:0000256" key="1">
    <source>
        <dbReference type="ARBA" id="ARBA00022448"/>
    </source>
</evidence>
<dbReference type="GO" id="GO:0005524">
    <property type="term" value="F:ATP binding"/>
    <property type="evidence" value="ECO:0007669"/>
    <property type="project" value="UniProtKB-KW"/>
</dbReference>
<dbReference type="Pfam" id="PF00005">
    <property type="entry name" value="ABC_tran"/>
    <property type="match status" value="1"/>
</dbReference>
<feature type="transmembrane region" description="Helical" evidence="7">
    <location>
        <begin position="21"/>
        <end position="47"/>
    </location>
</feature>
<dbReference type="SUPFAM" id="SSF52540">
    <property type="entry name" value="P-loop containing nucleoside triphosphate hydrolases"/>
    <property type="match status" value="1"/>
</dbReference>
<dbReference type="PANTHER" id="PTHR24223">
    <property type="entry name" value="ATP-BINDING CASSETTE SUB-FAMILY C"/>
    <property type="match status" value="1"/>
</dbReference>
<accession>A0AAD4R8E9</accession>
<comment type="caution">
    <text evidence="9">The sequence shown here is derived from an EMBL/GenBank/DDBJ whole genome shotgun (WGS) entry which is preliminary data.</text>
</comment>
<keyword evidence="2 7" id="KW-0812">Transmembrane</keyword>
<evidence type="ECO:0000256" key="3">
    <source>
        <dbReference type="ARBA" id="ARBA00022741"/>
    </source>
</evidence>
<gene>
    <name evidence="9" type="ORF">DdX_07485</name>
</gene>
<evidence type="ECO:0000256" key="6">
    <source>
        <dbReference type="ARBA" id="ARBA00023136"/>
    </source>
</evidence>
<dbReference type="PROSITE" id="PS50893">
    <property type="entry name" value="ABC_TRANSPORTER_2"/>
    <property type="match status" value="1"/>
</dbReference>
<dbReference type="InterPro" id="IPR003439">
    <property type="entry name" value="ABC_transporter-like_ATP-bd"/>
</dbReference>
<dbReference type="Gene3D" id="3.40.50.300">
    <property type="entry name" value="P-loop containing nucleotide triphosphate hydrolases"/>
    <property type="match status" value="1"/>
</dbReference>
<dbReference type="InterPro" id="IPR050173">
    <property type="entry name" value="ABC_transporter_C-like"/>
</dbReference>
<dbReference type="GO" id="GO:0016020">
    <property type="term" value="C:membrane"/>
    <property type="evidence" value="ECO:0007669"/>
    <property type="project" value="InterPro"/>
</dbReference>
<keyword evidence="1" id="KW-0813">Transport</keyword>
<evidence type="ECO:0000313" key="10">
    <source>
        <dbReference type="Proteomes" id="UP001201812"/>
    </source>
</evidence>
<keyword evidence="3" id="KW-0547">Nucleotide-binding</keyword>
<dbReference type="PANTHER" id="PTHR24223:SF447">
    <property type="entry name" value="MULTIDRUG RESISTANCE-ASSOCIATED PROTEIN 5"/>
    <property type="match status" value="1"/>
</dbReference>
<keyword evidence="6 7" id="KW-0472">Membrane</keyword>
<evidence type="ECO:0000256" key="2">
    <source>
        <dbReference type="ARBA" id="ARBA00022692"/>
    </source>
</evidence>
<evidence type="ECO:0000256" key="7">
    <source>
        <dbReference type="SAM" id="Phobius"/>
    </source>
</evidence>
<reference evidence="9" key="1">
    <citation type="submission" date="2022-01" db="EMBL/GenBank/DDBJ databases">
        <title>Genome Sequence Resource for Two Populations of Ditylenchus destructor, the Migratory Endoparasitic Phytonematode.</title>
        <authorList>
            <person name="Zhang H."/>
            <person name="Lin R."/>
            <person name="Xie B."/>
        </authorList>
    </citation>
    <scope>NUCLEOTIDE SEQUENCE</scope>
    <source>
        <strain evidence="9">BazhouSP</strain>
    </source>
</reference>
<proteinExistence type="predicted"/>
<organism evidence="9 10">
    <name type="scientific">Ditylenchus destructor</name>
    <dbReference type="NCBI Taxonomy" id="166010"/>
    <lineage>
        <taxon>Eukaryota</taxon>
        <taxon>Metazoa</taxon>
        <taxon>Ecdysozoa</taxon>
        <taxon>Nematoda</taxon>
        <taxon>Chromadorea</taxon>
        <taxon>Rhabditida</taxon>
        <taxon>Tylenchina</taxon>
        <taxon>Tylenchomorpha</taxon>
        <taxon>Sphaerularioidea</taxon>
        <taxon>Anguinidae</taxon>
        <taxon>Anguininae</taxon>
        <taxon>Ditylenchus</taxon>
    </lineage>
</organism>
<dbReference type="InterPro" id="IPR036640">
    <property type="entry name" value="ABC1_TM_sf"/>
</dbReference>
<dbReference type="Proteomes" id="UP001201812">
    <property type="component" value="Unassembled WGS sequence"/>
</dbReference>
<dbReference type="SMART" id="SM00382">
    <property type="entry name" value="AAA"/>
    <property type="match status" value="1"/>
</dbReference>
<dbReference type="GO" id="GO:0016887">
    <property type="term" value="F:ATP hydrolysis activity"/>
    <property type="evidence" value="ECO:0007669"/>
    <property type="project" value="InterPro"/>
</dbReference>
<dbReference type="GO" id="GO:0042626">
    <property type="term" value="F:ATPase-coupled transmembrane transporter activity"/>
    <property type="evidence" value="ECO:0007669"/>
    <property type="project" value="TreeGrafter"/>
</dbReference>
<dbReference type="AlphaFoldDB" id="A0AAD4R8E9"/>
<keyword evidence="5 7" id="KW-1133">Transmembrane helix</keyword>
<evidence type="ECO:0000259" key="8">
    <source>
        <dbReference type="PROSITE" id="PS50893"/>
    </source>
</evidence>
<sequence>MKIKLDENSGSMLMFHCAMRWQAVWLDLLVVAVTFIVSILIVCLTGSVSPANAGMAIAFAMQMSGIFQFAVRSQTELEAKLTSVERVLYYCKNIQQEQSTADTDDLPAVWPSTGTISFKHVVLQYPSEPLPALRDVSFDVDDHEKVGIIGRTGSGKSSLCNALFQLYDLKSGTIYLDSRDISKISLSRVRRSMAIIPQDPVLFSGPVRFNIDPEGEYSDDQIWKCLDDVGLREIMTTNFAGKLDFIIEEGGRNLSSGQRQIVCVTRALLRNVKIVVLDEATANMDGRTDEHLQSTIRKAFAEKATVLLITHRLNNGEYPQCRRNSQQKLEDDT</sequence>
<dbReference type="EMBL" id="JAKKPZ010000010">
    <property type="protein sequence ID" value="KAI1716433.1"/>
    <property type="molecule type" value="Genomic_DNA"/>
</dbReference>
<dbReference type="Gene3D" id="1.20.1560.10">
    <property type="entry name" value="ABC transporter type 1, transmembrane domain"/>
    <property type="match status" value="1"/>
</dbReference>
<evidence type="ECO:0000313" key="9">
    <source>
        <dbReference type="EMBL" id="KAI1716433.1"/>
    </source>
</evidence>
<evidence type="ECO:0000256" key="5">
    <source>
        <dbReference type="ARBA" id="ARBA00022989"/>
    </source>
</evidence>
<keyword evidence="10" id="KW-1185">Reference proteome</keyword>
<dbReference type="InterPro" id="IPR027417">
    <property type="entry name" value="P-loop_NTPase"/>
</dbReference>
<dbReference type="SUPFAM" id="SSF90123">
    <property type="entry name" value="ABC transporter transmembrane region"/>
    <property type="match status" value="1"/>
</dbReference>
<protein>
    <submittedName>
        <fullName evidence="9">ABC transporter domain-containing protein</fullName>
    </submittedName>
</protein>
<dbReference type="InterPro" id="IPR003593">
    <property type="entry name" value="AAA+_ATPase"/>
</dbReference>
<keyword evidence="4" id="KW-0067">ATP-binding</keyword>